<feature type="signal peptide" evidence="1">
    <location>
        <begin position="1"/>
        <end position="20"/>
    </location>
</feature>
<keyword evidence="3" id="KW-1185">Reference proteome</keyword>
<dbReference type="AlphaFoldDB" id="A0A834HCH5"/>
<sequence length="96" mass="10425">MLSSAALLPLSLSSLFACSGFSPCLLSDDRGLVKLLRLLYSPDCIICSDLFCLHQLMQNGTSGASWQHGWMASYIIHSSGIVSKVQCVKENPEFSV</sequence>
<reference evidence="2" key="1">
    <citation type="submission" date="2019-11" db="EMBL/GenBank/DDBJ databases">
        <authorList>
            <person name="Liu Y."/>
            <person name="Hou J."/>
            <person name="Li T.-Q."/>
            <person name="Guan C.-H."/>
            <person name="Wu X."/>
            <person name="Wu H.-Z."/>
            <person name="Ling F."/>
            <person name="Zhang R."/>
            <person name="Shi X.-G."/>
            <person name="Ren J.-P."/>
            <person name="Chen E.-F."/>
            <person name="Sun J.-M."/>
        </authorList>
    </citation>
    <scope>NUCLEOTIDE SEQUENCE</scope>
    <source>
        <strain evidence="2">Adult_tree_wgs_1</strain>
        <tissue evidence="2">Leaves</tissue>
    </source>
</reference>
<proteinExistence type="predicted"/>
<keyword evidence="1" id="KW-0732">Signal</keyword>
<organism evidence="2 3">
    <name type="scientific">Rhododendron simsii</name>
    <name type="common">Sims's rhododendron</name>
    <dbReference type="NCBI Taxonomy" id="118357"/>
    <lineage>
        <taxon>Eukaryota</taxon>
        <taxon>Viridiplantae</taxon>
        <taxon>Streptophyta</taxon>
        <taxon>Embryophyta</taxon>
        <taxon>Tracheophyta</taxon>
        <taxon>Spermatophyta</taxon>
        <taxon>Magnoliopsida</taxon>
        <taxon>eudicotyledons</taxon>
        <taxon>Gunneridae</taxon>
        <taxon>Pentapetalae</taxon>
        <taxon>asterids</taxon>
        <taxon>Ericales</taxon>
        <taxon>Ericaceae</taxon>
        <taxon>Ericoideae</taxon>
        <taxon>Rhodoreae</taxon>
        <taxon>Rhododendron</taxon>
    </lineage>
</organism>
<accession>A0A834HCH5</accession>
<comment type="caution">
    <text evidence="2">The sequence shown here is derived from an EMBL/GenBank/DDBJ whole genome shotgun (WGS) entry which is preliminary data.</text>
</comment>
<gene>
    <name evidence="2" type="ORF">RHSIM_Rhsim03G0115300</name>
</gene>
<evidence type="ECO:0000313" key="2">
    <source>
        <dbReference type="EMBL" id="KAF7148584.1"/>
    </source>
</evidence>
<dbReference type="EMBL" id="WJXA01000003">
    <property type="protein sequence ID" value="KAF7148584.1"/>
    <property type="molecule type" value="Genomic_DNA"/>
</dbReference>
<feature type="chain" id="PRO_5032582085" description="Secreted protein" evidence="1">
    <location>
        <begin position="21"/>
        <end position="96"/>
    </location>
</feature>
<dbReference type="Proteomes" id="UP000626092">
    <property type="component" value="Unassembled WGS sequence"/>
</dbReference>
<protein>
    <recommendedName>
        <fullName evidence="4">Secreted protein</fullName>
    </recommendedName>
</protein>
<evidence type="ECO:0000313" key="3">
    <source>
        <dbReference type="Proteomes" id="UP000626092"/>
    </source>
</evidence>
<evidence type="ECO:0000256" key="1">
    <source>
        <dbReference type="SAM" id="SignalP"/>
    </source>
</evidence>
<name>A0A834HCH5_RHOSS</name>
<evidence type="ECO:0008006" key="4">
    <source>
        <dbReference type="Google" id="ProtNLM"/>
    </source>
</evidence>